<comment type="caution">
    <text evidence="1">The sequence shown here is derived from an EMBL/GenBank/DDBJ whole genome shotgun (WGS) entry which is preliminary data.</text>
</comment>
<sequence length="290" mass="31519">MRLLAARRGPRNNNCYRVTRSNCTAAATLYLGDILRDPLASELNIINKRKDRLPVPREKLALPPDVKTGFKNTRESLLKGRLGVWTALLTSLGLPGGADISVGLEKGADDVISAEELETQEMELDTVDDEFLTASMQAPSVKAYLAGCRDPPPALYMVTGLKIVYGASVTTGSTASFDASAGAEAGGESLLKLIEFNWSCKDGQEFTGSVPFVLAFRARKILYKRGRWEHTSWHKGASMMSSGNGDLQDLEAKVSGMGGDAVPDEDMIEYDEACVHAEESEETDWVVPLR</sequence>
<organism evidence="1 2">
    <name type="scientific">Lasiosphaeria hispida</name>
    <dbReference type="NCBI Taxonomy" id="260671"/>
    <lineage>
        <taxon>Eukaryota</taxon>
        <taxon>Fungi</taxon>
        <taxon>Dikarya</taxon>
        <taxon>Ascomycota</taxon>
        <taxon>Pezizomycotina</taxon>
        <taxon>Sordariomycetes</taxon>
        <taxon>Sordariomycetidae</taxon>
        <taxon>Sordariales</taxon>
        <taxon>Lasiosphaeriaceae</taxon>
        <taxon>Lasiosphaeria</taxon>
    </lineage>
</organism>
<dbReference type="AlphaFoldDB" id="A0AAJ0M919"/>
<keyword evidence="2" id="KW-1185">Reference proteome</keyword>
<accession>A0AAJ0M919</accession>
<protein>
    <submittedName>
        <fullName evidence="1">Uncharacterized protein</fullName>
    </submittedName>
</protein>
<reference evidence="1" key="2">
    <citation type="submission" date="2023-06" db="EMBL/GenBank/DDBJ databases">
        <authorList>
            <consortium name="Lawrence Berkeley National Laboratory"/>
            <person name="Haridas S."/>
            <person name="Hensen N."/>
            <person name="Bonometti L."/>
            <person name="Westerberg I."/>
            <person name="Brannstrom I.O."/>
            <person name="Guillou S."/>
            <person name="Cros-Aarteil S."/>
            <person name="Calhoun S."/>
            <person name="Kuo A."/>
            <person name="Mondo S."/>
            <person name="Pangilinan J."/>
            <person name="Riley R."/>
            <person name="Labutti K."/>
            <person name="Andreopoulos B."/>
            <person name="Lipzen A."/>
            <person name="Chen C."/>
            <person name="Yanf M."/>
            <person name="Daum C."/>
            <person name="Ng V."/>
            <person name="Clum A."/>
            <person name="Steindorff A."/>
            <person name="Ohm R."/>
            <person name="Martin F."/>
            <person name="Silar P."/>
            <person name="Natvig D."/>
            <person name="Lalanne C."/>
            <person name="Gautier V."/>
            <person name="Ament-Velasquez S.L."/>
            <person name="Kruys A."/>
            <person name="Hutchinson M.I."/>
            <person name="Powell A.J."/>
            <person name="Barry K."/>
            <person name="Miller A.N."/>
            <person name="Grigoriev I.V."/>
            <person name="Debuchy R."/>
            <person name="Gladieux P."/>
            <person name="Thoren M.H."/>
            <person name="Johannesson H."/>
        </authorList>
    </citation>
    <scope>NUCLEOTIDE SEQUENCE</scope>
    <source>
        <strain evidence="1">CBS 955.72</strain>
    </source>
</reference>
<dbReference type="Proteomes" id="UP001275084">
    <property type="component" value="Unassembled WGS sequence"/>
</dbReference>
<name>A0AAJ0M919_9PEZI</name>
<reference evidence="1" key="1">
    <citation type="journal article" date="2023" name="Mol. Phylogenet. Evol.">
        <title>Genome-scale phylogeny and comparative genomics of the fungal order Sordariales.</title>
        <authorList>
            <person name="Hensen N."/>
            <person name="Bonometti L."/>
            <person name="Westerberg I."/>
            <person name="Brannstrom I.O."/>
            <person name="Guillou S."/>
            <person name="Cros-Aarteil S."/>
            <person name="Calhoun S."/>
            <person name="Haridas S."/>
            <person name="Kuo A."/>
            <person name="Mondo S."/>
            <person name="Pangilinan J."/>
            <person name="Riley R."/>
            <person name="LaButti K."/>
            <person name="Andreopoulos B."/>
            <person name="Lipzen A."/>
            <person name="Chen C."/>
            <person name="Yan M."/>
            <person name="Daum C."/>
            <person name="Ng V."/>
            <person name="Clum A."/>
            <person name="Steindorff A."/>
            <person name="Ohm R.A."/>
            <person name="Martin F."/>
            <person name="Silar P."/>
            <person name="Natvig D.O."/>
            <person name="Lalanne C."/>
            <person name="Gautier V."/>
            <person name="Ament-Velasquez S.L."/>
            <person name="Kruys A."/>
            <person name="Hutchinson M.I."/>
            <person name="Powell A.J."/>
            <person name="Barry K."/>
            <person name="Miller A.N."/>
            <person name="Grigoriev I.V."/>
            <person name="Debuchy R."/>
            <person name="Gladieux P."/>
            <person name="Hiltunen Thoren M."/>
            <person name="Johannesson H."/>
        </authorList>
    </citation>
    <scope>NUCLEOTIDE SEQUENCE</scope>
    <source>
        <strain evidence="1">CBS 955.72</strain>
    </source>
</reference>
<proteinExistence type="predicted"/>
<evidence type="ECO:0000313" key="1">
    <source>
        <dbReference type="EMBL" id="KAK3343413.1"/>
    </source>
</evidence>
<gene>
    <name evidence="1" type="ORF">B0T25DRAFT_593127</name>
</gene>
<evidence type="ECO:0000313" key="2">
    <source>
        <dbReference type="Proteomes" id="UP001275084"/>
    </source>
</evidence>
<dbReference type="EMBL" id="JAUIQD010000007">
    <property type="protein sequence ID" value="KAK3343413.1"/>
    <property type="molecule type" value="Genomic_DNA"/>
</dbReference>